<sequence length="37" mass="4117">MNFACRNANVLNNIWTVAPASDTWIFAGELFLQVSDS</sequence>
<dbReference type="EMBL" id="GGEC01013552">
    <property type="protein sequence ID" value="MBW94035.1"/>
    <property type="molecule type" value="Transcribed_RNA"/>
</dbReference>
<organism evidence="1">
    <name type="scientific">Rhizophora mucronata</name>
    <name type="common">Asiatic mangrove</name>
    <dbReference type="NCBI Taxonomy" id="61149"/>
    <lineage>
        <taxon>Eukaryota</taxon>
        <taxon>Viridiplantae</taxon>
        <taxon>Streptophyta</taxon>
        <taxon>Embryophyta</taxon>
        <taxon>Tracheophyta</taxon>
        <taxon>Spermatophyta</taxon>
        <taxon>Magnoliopsida</taxon>
        <taxon>eudicotyledons</taxon>
        <taxon>Gunneridae</taxon>
        <taxon>Pentapetalae</taxon>
        <taxon>rosids</taxon>
        <taxon>fabids</taxon>
        <taxon>Malpighiales</taxon>
        <taxon>Rhizophoraceae</taxon>
        <taxon>Rhizophora</taxon>
    </lineage>
</organism>
<evidence type="ECO:0000313" key="1">
    <source>
        <dbReference type="EMBL" id="MBW94035.1"/>
    </source>
</evidence>
<dbReference type="AlphaFoldDB" id="A0A2P2JKN9"/>
<accession>A0A2P2JKN9</accession>
<protein>
    <submittedName>
        <fullName evidence="1">Uncharacterized protein</fullName>
    </submittedName>
</protein>
<proteinExistence type="predicted"/>
<name>A0A2P2JKN9_RHIMU</name>
<reference evidence="1" key="1">
    <citation type="submission" date="2018-02" db="EMBL/GenBank/DDBJ databases">
        <title>Rhizophora mucronata_Transcriptome.</title>
        <authorList>
            <person name="Meera S.P."/>
            <person name="Sreeshan A."/>
            <person name="Augustine A."/>
        </authorList>
    </citation>
    <scope>NUCLEOTIDE SEQUENCE</scope>
    <source>
        <tissue evidence="1">Leaf</tissue>
    </source>
</reference>